<reference evidence="1 2" key="1">
    <citation type="submission" date="2020-08" db="EMBL/GenBank/DDBJ databases">
        <title>Sphingomonas sp. sand1-3 16S ribosomal RNA gene Genome sequencing and assembly.</title>
        <authorList>
            <person name="Kang M."/>
        </authorList>
    </citation>
    <scope>NUCLEOTIDE SEQUENCE [LARGE SCALE GENOMIC DNA]</scope>
    <source>
        <strain evidence="2">sand1-3</strain>
    </source>
</reference>
<keyword evidence="2" id="KW-1185">Reference proteome</keyword>
<dbReference type="PANTHER" id="PTHR40045">
    <property type="entry name" value="YCGG FAMILY PROTEIN"/>
    <property type="match status" value="1"/>
</dbReference>
<dbReference type="KEGG" id="ssau:H8M03_02500"/>
<evidence type="ECO:0000313" key="1">
    <source>
        <dbReference type="EMBL" id="QNM83239.1"/>
    </source>
</evidence>
<dbReference type="InterPro" id="IPR014988">
    <property type="entry name" value="Uncharacterised_YqcI/YcgG"/>
</dbReference>
<name>A0A7G9L3P0_9SPHN</name>
<sequence length="233" mass="26412">MLTAADDTDHPLVDRFRRFIGDGGFPCVGAKAALNRGTMRFVVARDFKSAWDDLRILPSIYAMVRDYREEPEPFQSLAVLFETGTPESEEEFEQQMWQRLQSLSDKDDWLGQPPDPRVAHDPADPHFALSFGGEGFFVVGLHPHASRPARRFKTPALVFNLHDQFERLRAAGRYQPLRTAILSRDEKLAGSINPMLAEHGTISAARQYSGRAVNDEWRCPFSGRPMKDLPLDQ</sequence>
<evidence type="ECO:0000313" key="2">
    <source>
        <dbReference type="Proteomes" id="UP000515861"/>
    </source>
</evidence>
<dbReference type="AlphaFoldDB" id="A0A7G9L3P0"/>
<dbReference type="Pfam" id="PF08892">
    <property type="entry name" value="YqcI_YcgG"/>
    <property type="match status" value="1"/>
</dbReference>
<organism evidence="1 2">
    <name type="scientific">Sphingomonas sabuli</name>
    <dbReference type="NCBI Taxonomy" id="2764186"/>
    <lineage>
        <taxon>Bacteria</taxon>
        <taxon>Pseudomonadati</taxon>
        <taxon>Pseudomonadota</taxon>
        <taxon>Alphaproteobacteria</taxon>
        <taxon>Sphingomonadales</taxon>
        <taxon>Sphingomonadaceae</taxon>
        <taxon>Sphingomonas</taxon>
    </lineage>
</organism>
<dbReference type="Proteomes" id="UP000515861">
    <property type="component" value="Chromosome"/>
</dbReference>
<gene>
    <name evidence="1" type="ORF">H8M03_02500</name>
</gene>
<dbReference type="NCBIfam" id="NF041366">
    <property type="entry name" value="GntA_guanitoxin"/>
    <property type="match status" value="1"/>
</dbReference>
<dbReference type="EMBL" id="CP060697">
    <property type="protein sequence ID" value="QNM83239.1"/>
    <property type="molecule type" value="Genomic_DNA"/>
</dbReference>
<dbReference type="RefSeq" id="WP_187480194.1">
    <property type="nucleotide sequence ID" value="NZ_CP060697.1"/>
</dbReference>
<protein>
    <submittedName>
        <fullName evidence="1">YqcI/YcgG family protein</fullName>
    </submittedName>
</protein>
<accession>A0A7G9L3P0</accession>
<dbReference type="PANTHER" id="PTHR40045:SF1">
    <property type="entry name" value="YQCI_YCGG FAMILY PROTEIN"/>
    <property type="match status" value="1"/>
</dbReference>
<proteinExistence type="predicted"/>